<protein>
    <submittedName>
        <fullName evidence="1">Uncharacterized protein</fullName>
    </submittedName>
</protein>
<evidence type="ECO:0000313" key="1">
    <source>
        <dbReference type="EMBL" id="KZV25924.1"/>
    </source>
</evidence>
<keyword evidence="2" id="KW-1185">Reference proteome</keyword>
<sequence>MYRLVDDDVGATSSFSSFWKCGYDSVSTNVAKSAVGIRKRPAAGFFEQIGYQLMTCNDVVVISYNDIVLSFEVLRLDLCCYWLMLQLVVASAEEQENDIRTTTEDDQQQLRNLFIVIHFRSGGSISCLNTQHDTWNSN</sequence>
<proteinExistence type="predicted"/>
<evidence type="ECO:0000313" key="2">
    <source>
        <dbReference type="Proteomes" id="UP000250235"/>
    </source>
</evidence>
<reference evidence="1 2" key="1">
    <citation type="journal article" date="2015" name="Proc. Natl. Acad. Sci. U.S.A.">
        <title>The resurrection genome of Boea hygrometrica: A blueprint for survival of dehydration.</title>
        <authorList>
            <person name="Xiao L."/>
            <person name="Yang G."/>
            <person name="Zhang L."/>
            <person name="Yang X."/>
            <person name="Zhao S."/>
            <person name="Ji Z."/>
            <person name="Zhou Q."/>
            <person name="Hu M."/>
            <person name="Wang Y."/>
            <person name="Chen M."/>
            <person name="Xu Y."/>
            <person name="Jin H."/>
            <person name="Xiao X."/>
            <person name="Hu G."/>
            <person name="Bao F."/>
            <person name="Hu Y."/>
            <person name="Wan P."/>
            <person name="Li L."/>
            <person name="Deng X."/>
            <person name="Kuang T."/>
            <person name="Xiang C."/>
            <person name="Zhu J.K."/>
            <person name="Oliver M.J."/>
            <person name="He Y."/>
        </authorList>
    </citation>
    <scope>NUCLEOTIDE SEQUENCE [LARGE SCALE GENOMIC DNA]</scope>
    <source>
        <strain evidence="2">cv. XS01</strain>
    </source>
</reference>
<accession>A0A2Z7AVN0</accession>
<dbReference type="Proteomes" id="UP000250235">
    <property type="component" value="Unassembled WGS sequence"/>
</dbReference>
<organism evidence="1 2">
    <name type="scientific">Dorcoceras hygrometricum</name>
    <dbReference type="NCBI Taxonomy" id="472368"/>
    <lineage>
        <taxon>Eukaryota</taxon>
        <taxon>Viridiplantae</taxon>
        <taxon>Streptophyta</taxon>
        <taxon>Embryophyta</taxon>
        <taxon>Tracheophyta</taxon>
        <taxon>Spermatophyta</taxon>
        <taxon>Magnoliopsida</taxon>
        <taxon>eudicotyledons</taxon>
        <taxon>Gunneridae</taxon>
        <taxon>Pentapetalae</taxon>
        <taxon>asterids</taxon>
        <taxon>lamiids</taxon>
        <taxon>Lamiales</taxon>
        <taxon>Gesneriaceae</taxon>
        <taxon>Didymocarpoideae</taxon>
        <taxon>Trichosporeae</taxon>
        <taxon>Loxocarpinae</taxon>
        <taxon>Dorcoceras</taxon>
    </lineage>
</organism>
<dbReference type="EMBL" id="KV011800">
    <property type="protein sequence ID" value="KZV25924.1"/>
    <property type="molecule type" value="Genomic_DNA"/>
</dbReference>
<name>A0A2Z7AVN0_9LAMI</name>
<dbReference type="AlphaFoldDB" id="A0A2Z7AVN0"/>
<gene>
    <name evidence="1" type="ORF">F511_30410</name>
</gene>